<dbReference type="AlphaFoldDB" id="A0A9N9DKF8"/>
<evidence type="ECO:0000313" key="2">
    <source>
        <dbReference type="EMBL" id="CAG8644111.1"/>
    </source>
</evidence>
<keyword evidence="3" id="KW-1185">Reference proteome</keyword>
<feature type="compositionally biased region" description="Low complexity" evidence="1">
    <location>
        <begin position="101"/>
        <end position="112"/>
    </location>
</feature>
<reference evidence="2" key="1">
    <citation type="submission" date="2021-06" db="EMBL/GenBank/DDBJ databases">
        <authorList>
            <person name="Kallberg Y."/>
            <person name="Tangrot J."/>
            <person name="Rosling A."/>
        </authorList>
    </citation>
    <scope>NUCLEOTIDE SEQUENCE</scope>
    <source>
        <strain evidence="2">UK204</strain>
    </source>
</reference>
<dbReference type="OrthoDB" id="2346882at2759"/>
<feature type="region of interest" description="Disordered" evidence="1">
    <location>
        <begin position="93"/>
        <end position="119"/>
    </location>
</feature>
<name>A0A9N9DKF8_9GLOM</name>
<accession>A0A9N9DKF8</accession>
<dbReference type="EMBL" id="CAJVPQ010004084">
    <property type="protein sequence ID" value="CAG8644111.1"/>
    <property type="molecule type" value="Genomic_DNA"/>
</dbReference>
<proteinExistence type="predicted"/>
<sequence>MNSFERFCSILYDYESQKKENKRLGITEPVISRICDMSFDFADAPPPIPRGPLTPPSVIMHKPNVFLPSSSTSTISYEKQNEFKGFKRQPVEDQENINHDSPQPSSSTSTISNDKPNVFKGLKRQPVEDQYIYSHDSPHPSSSTSTISNDTVTDDIRLLDVSGDDVETIDKVPIKMEKIENVNDPIIIIDDDDVEMMGDNVETIDNIPIKTEKIEVNIKLENIPIKMETPSIGPCHHPKHVEYEELGLTKNSFVRITKNLAKVVGIDRGLMICRGCVKQTHHDTEYTSHQDYISPKKARKDKMLKNLKIDMFGFGTNNIPSRRKWIIID</sequence>
<gene>
    <name evidence="2" type="ORF">FCALED_LOCUS10720</name>
</gene>
<organism evidence="2 3">
    <name type="scientific">Funneliformis caledonium</name>
    <dbReference type="NCBI Taxonomy" id="1117310"/>
    <lineage>
        <taxon>Eukaryota</taxon>
        <taxon>Fungi</taxon>
        <taxon>Fungi incertae sedis</taxon>
        <taxon>Mucoromycota</taxon>
        <taxon>Glomeromycotina</taxon>
        <taxon>Glomeromycetes</taxon>
        <taxon>Glomerales</taxon>
        <taxon>Glomeraceae</taxon>
        <taxon>Funneliformis</taxon>
    </lineage>
</organism>
<evidence type="ECO:0000313" key="3">
    <source>
        <dbReference type="Proteomes" id="UP000789570"/>
    </source>
</evidence>
<evidence type="ECO:0000256" key="1">
    <source>
        <dbReference type="SAM" id="MobiDB-lite"/>
    </source>
</evidence>
<protein>
    <submittedName>
        <fullName evidence="2">8154_t:CDS:1</fullName>
    </submittedName>
</protein>
<comment type="caution">
    <text evidence="2">The sequence shown here is derived from an EMBL/GenBank/DDBJ whole genome shotgun (WGS) entry which is preliminary data.</text>
</comment>
<dbReference type="Proteomes" id="UP000789570">
    <property type="component" value="Unassembled WGS sequence"/>
</dbReference>